<dbReference type="Pfam" id="PF02784">
    <property type="entry name" value="Orn_Arg_deC_N"/>
    <property type="match status" value="1"/>
</dbReference>
<keyword evidence="5" id="KW-0620">Polyamine biosynthesis</keyword>
<dbReference type="InterPro" id="IPR000183">
    <property type="entry name" value="Orn/DAP/Arg_de-COase"/>
</dbReference>
<dbReference type="Gene3D" id="3.20.20.10">
    <property type="entry name" value="Alanine racemase"/>
    <property type="match status" value="1"/>
</dbReference>
<comment type="similarity">
    <text evidence="2">Belongs to the Orn/Lys/Arg decarboxylase class-II family.</text>
</comment>
<comment type="function">
    <text evidence="7">Catalyzes the first and rate-limiting step of polyamine biosynthesis that converts ornithine into putrescine, which is the precursor for the polyamines, spermidine and spermine. Polyamines are essential for cell proliferation and are implicated in cellular processes, ranging from DNA replication to apoptosis.</text>
</comment>
<proteinExistence type="inferred from homology"/>
<dbReference type="AlphaFoldDB" id="A0A8T2K702"/>
<evidence type="ECO:0000256" key="1">
    <source>
        <dbReference type="ARBA" id="ARBA00001933"/>
    </source>
</evidence>
<dbReference type="Proteomes" id="UP000812440">
    <property type="component" value="Chromosome 2"/>
</dbReference>
<keyword evidence="3" id="KW-0597">Phosphoprotein</keyword>
<accession>A0A8T2K702</accession>
<keyword evidence="6" id="KW-0456">Lyase</keyword>
<keyword evidence="10" id="KW-1185">Reference proteome</keyword>
<dbReference type="InterPro" id="IPR029066">
    <property type="entry name" value="PLP-binding_barrel"/>
</dbReference>
<reference evidence="9" key="1">
    <citation type="thesis" date="2020" institute="ProQuest LLC" country="789 East Eisenhower Parkway, Ann Arbor, MI, USA">
        <title>Comparative Genomics and Chromosome Evolution.</title>
        <authorList>
            <person name="Mudd A.B."/>
        </authorList>
    </citation>
    <scope>NUCLEOTIDE SEQUENCE</scope>
    <source>
        <strain evidence="9">Female2</strain>
        <tissue evidence="9">Blood</tissue>
    </source>
</reference>
<organism evidence="9 10">
    <name type="scientific">Hymenochirus boettgeri</name>
    <name type="common">Congo dwarf clawed frog</name>
    <dbReference type="NCBI Taxonomy" id="247094"/>
    <lineage>
        <taxon>Eukaryota</taxon>
        <taxon>Metazoa</taxon>
        <taxon>Chordata</taxon>
        <taxon>Craniata</taxon>
        <taxon>Vertebrata</taxon>
        <taxon>Euteleostomi</taxon>
        <taxon>Amphibia</taxon>
        <taxon>Batrachia</taxon>
        <taxon>Anura</taxon>
        <taxon>Pipoidea</taxon>
        <taxon>Pipidae</taxon>
        <taxon>Pipinae</taxon>
        <taxon>Hymenochirus</taxon>
    </lineage>
</organism>
<dbReference type="CDD" id="cd00622">
    <property type="entry name" value="PLPDE_III_ODC"/>
    <property type="match status" value="1"/>
</dbReference>
<evidence type="ECO:0000256" key="5">
    <source>
        <dbReference type="ARBA" id="ARBA00023115"/>
    </source>
</evidence>
<name>A0A8T2K702_9PIPI</name>
<dbReference type="OrthoDB" id="9882005at2759"/>
<dbReference type="GO" id="GO:0033387">
    <property type="term" value="P:putrescine biosynthetic process from arginine, via ornithine"/>
    <property type="evidence" value="ECO:0007669"/>
    <property type="project" value="TreeGrafter"/>
</dbReference>
<gene>
    <name evidence="9" type="ORF">GDO86_003702</name>
</gene>
<dbReference type="GO" id="GO:0005737">
    <property type="term" value="C:cytoplasm"/>
    <property type="evidence" value="ECO:0007669"/>
    <property type="project" value="TreeGrafter"/>
</dbReference>
<evidence type="ECO:0000256" key="2">
    <source>
        <dbReference type="ARBA" id="ARBA00008872"/>
    </source>
</evidence>
<evidence type="ECO:0000313" key="9">
    <source>
        <dbReference type="EMBL" id="KAG8451604.1"/>
    </source>
</evidence>
<dbReference type="GO" id="GO:0004586">
    <property type="term" value="F:ornithine decarboxylase activity"/>
    <property type="evidence" value="ECO:0007669"/>
    <property type="project" value="TreeGrafter"/>
</dbReference>
<protein>
    <recommendedName>
        <fullName evidence="8">Orn/DAP/Arg decarboxylase 2 N-terminal domain-containing protein</fullName>
    </recommendedName>
</protein>
<dbReference type="PROSITE" id="PS00878">
    <property type="entry name" value="ODR_DC_2_1"/>
    <property type="match status" value="1"/>
</dbReference>
<dbReference type="EMBL" id="JAACNH010000002">
    <property type="protein sequence ID" value="KAG8451605.1"/>
    <property type="molecule type" value="Genomic_DNA"/>
</dbReference>
<comment type="caution">
    <text evidence="9">The sequence shown here is derived from an EMBL/GenBank/DDBJ whole genome shotgun (WGS) entry which is preliminary data.</text>
</comment>
<evidence type="ECO:0000259" key="8">
    <source>
        <dbReference type="Pfam" id="PF02784"/>
    </source>
</evidence>
<evidence type="ECO:0000256" key="7">
    <source>
        <dbReference type="ARBA" id="ARBA00037173"/>
    </source>
</evidence>
<evidence type="ECO:0000256" key="4">
    <source>
        <dbReference type="ARBA" id="ARBA00022898"/>
    </source>
</evidence>
<dbReference type="InterPro" id="IPR022644">
    <property type="entry name" value="De-COase2_N"/>
</dbReference>
<dbReference type="PRINTS" id="PR01179">
    <property type="entry name" value="ODADCRBXLASE"/>
</dbReference>
<evidence type="ECO:0000256" key="3">
    <source>
        <dbReference type="ARBA" id="ARBA00022553"/>
    </source>
</evidence>
<feature type="domain" description="Orn/DAP/Arg decarboxylase 2 N-terminal" evidence="8">
    <location>
        <begin position="74"/>
        <end position="301"/>
    </location>
</feature>
<dbReference type="FunFam" id="3.20.20.10:FF:000005">
    <property type="entry name" value="Ornithine decarboxylase"/>
    <property type="match status" value="1"/>
</dbReference>
<comment type="cofactor">
    <cofactor evidence="1">
        <name>pyridoxal 5'-phosphate</name>
        <dbReference type="ChEBI" id="CHEBI:597326"/>
    </cofactor>
</comment>
<dbReference type="PANTHER" id="PTHR11482">
    <property type="entry name" value="ARGININE/DIAMINOPIMELATE/ORNITHINE DECARBOXYLASE"/>
    <property type="match status" value="1"/>
</dbReference>
<dbReference type="InterPro" id="IPR002433">
    <property type="entry name" value="Orn_de-COase"/>
</dbReference>
<sequence length="332" mass="37221">MEDLQSGAYKGFCLKETNGEKCPEDKHGSHTVTPLGWRPLTLLDKGMSAQLFLKKKIENNLVSGDQDAFFVADLGDVVQKHWRFKKELPRVKPFYAVKCNSSKEVLQTLAVLGAGFDCASMGEMEMILRMGVPATDIIYANTCKQVSHIKYAAKHGIHRMTFDCENELVKLSTANPHAEMVLRIKTDDSGSWHKLSSKFGAHLQDCENLLKKANSLNIKVIGVSFHFGSVATVTASFSKAIEDAKKVFDIGKKLGHCMKVWDIGGGFPGESNFNPIFEEFAAVIIKSIDQYFPNNHDLELLQNLGDTMLPQLSLKRWLSLQKRRLRKKVLME</sequence>
<evidence type="ECO:0000256" key="6">
    <source>
        <dbReference type="ARBA" id="ARBA00023239"/>
    </source>
</evidence>
<dbReference type="PRINTS" id="PR01182">
    <property type="entry name" value="ORNDCRBXLASE"/>
</dbReference>
<dbReference type="SUPFAM" id="SSF51419">
    <property type="entry name" value="PLP-binding barrel"/>
    <property type="match status" value="1"/>
</dbReference>
<dbReference type="InterPro" id="IPR022653">
    <property type="entry name" value="De-COase2_pyr-phos_BS"/>
</dbReference>
<dbReference type="PANTHER" id="PTHR11482:SF42">
    <property type="entry name" value="ORNITHINE DECARBOXYLASE"/>
    <property type="match status" value="1"/>
</dbReference>
<evidence type="ECO:0000313" key="10">
    <source>
        <dbReference type="Proteomes" id="UP000812440"/>
    </source>
</evidence>
<dbReference type="EMBL" id="JAACNH010000002">
    <property type="protein sequence ID" value="KAG8451604.1"/>
    <property type="molecule type" value="Genomic_DNA"/>
</dbReference>
<keyword evidence="4" id="KW-0663">Pyridoxal phosphate</keyword>